<sequence>MILDDMFAVFAPLLPVICSKPKQNLEIFALNCCKLPETIYIPSATAQAESLMASQRSAAGQPPSPNPQTTSGALTCPKNRPKRPCPSTPTARTEGRYTRETIASGSTSSSMQPPDEPPVIPMQPMLEILIKKVELIEASNIKLHEDNTQLAEANRQLQITCNDIRESTAGLSENISKLEDKLRAYTQGKTEGKSQHTPTEEQLQGTGT</sequence>
<dbReference type="Proteomes" id="UP000242791">
    <property type="component" value="Unassembled WGS sequence"/>
</dbReference>
<dbReference type="EMBL" id="LGTZ01001951">
    <property type="protein sequence ID" value="OJD20301.1"/>
    <property type="molecule type" value="Genomic_DNA"/>
</dbReference>
<protein>
    <submittedName>
        <fullName evidence="2">Uncharacterized protein</fullName>
    </submittedName>
</protein>
<evidence type="ECO:0000313" key="2">
    <source>
        <dbReference type="EMBL" id="OJD20301.1"/>
    </source>
</evidence>
<proteinExistence type="predicted"/>
<organism evidence="2 3">
    <name type="scientific">Blastomyces percursus</name>
    <dbReference type="NCBI Taxonomy" id="1658174"/>
    <lineage>
        <taxon>Eukaryota</taxon>
        <taxon>Fungi</taxon>
        <taxon>Dikarya</taxon>
        <taxon>Ascomycota</taxon>
        <taxon>Pezizomycotina</taxon>
        <taxon>Eurotiomycetes</taxon>
        <taxon>Eurotiomycetidae</taxon>
        <taxon>Onygenales</taxon>
        <taxon>Ajellomycetaceae</taxon>
        <taxon>Blastomyces</taxon>
    </lineage>
</organism>
<feature type="region of interest" description="Disordered" evidence="1">
    <location>
        <begin position="185"/>
        <end position="208"/>
    </location>
</feature>
<feature type="compositionally biased region" description="Polar residues" evidence="1">
    <location>
        <begin position="101"/>
        <end position="112"/>
    </location>
</feature>
<comment type="caution">
    <text evidence="2">The sequence shown here is derived from an EMBL/GenBank/DDBJ whole genome shotgun (WGS) entry which is preliminary data.</text>
</comment>
<dbReference type="VEuPathDB" id="FungiDB:ACJ73_08365"/>
<keyword evidence="3" id="KW-1185">Reference proteome</keyword>
<feature type="region of interest" description="Disordered" evidence="1">
    <location>
        <begin position="52"/>
        <end position="117"/>
    </location>
</feature>
<accession>A0A1J9QYA6</accession>
<dbReference type="AlphaFoldDB" id="A0A1J9QYA6"/>
<evidence type="ECO:0000313" key="3">
    <source>
        <dbReference type="Proteomes" id="UP000242791"/>
    </source>
</evidence>
<reference evidence="2 3" key="1">
    <citation type="submission" date="2015-08" db="EMBL/GenBank/DDBJ databases">
        <title>Emmonsia species relationships and genome sequence.</title>
        <authorList>
            <person name="Cuomo C.A."/>
            <person name="Schwartz I.S."/>
            <person name="Kenyon C."/>
            <person name="De Hoog G.S."/>
            <person name="Govender N.P."/>
            <person name="Botha A."/>
            <person name="Moreno L."/>
            <person name="De Vries M."/>
            <person name="Munoz J.F."/>
            <person name="Stielow J.B."/>
        </authorList>
    </citation>
    <scope>NUCLEOTIDE SEQUENCE [LARGE SCALE GENOMIC DNA]</scope>
    <source>
        <strain evidence="2 3">EI222</strain>
    </source>
</reference>
<feature type="compositionally biased region" description="Polar residues" evidence="1">
    <location>
        <begin position="195"/>
        <end position="208"/>
    </location>
</feature>
<name>A0A1J9QYA6_9EURO</name>
<gene>
    <name evidence="2" type="ORF">ACJ73_08365</name>
</gene>
<evidence type="ECO:0000256" key="1">
    <source>
        <dbReference type="SAM" id="MobiDB-lite"/>
    </source>
</evidence>